<keyword evidence="6" id="KW-1185">Reference proteome</keyword>
<dbReference type="InterPro" id="IPR054131">
    <property type="entry name" value="Toxin_cobra-type"/>
</dbReference>
<dbReference type="InterPro" id="IPR018354">
    <property type="entry name" value="Snake_toxin_con_site"/>
</dbReference>
<dbReference type="AlphaFoldDB" id="A0AAW1BKT6"/>
<evidence type="ECO:0000256" key="2">
    <source>
        <dbReference type="ARBA" id="ARBA00022525"/>
    </source>
</evidence>
<gene>
    <name evidence="5" type="ORF">NXF25_007713</name>
</gene>
<evidence type="ECO:0000256" key="4">
    <source>
        <dbReference type="SAM" id="SignalP"/>
    </source>
</evidence>
<comment type="caution">
    <text evidence="5">The sequence shown here is derived from an EMBL/GenBank/DDBJ whole genome shotgun (WGS) entry which is preliminary data.</text>
</comment>
<keyword evidence="2" id="KW-0964">Secreted</keyword>
<keyword evidence="4" id="KW-0732">Signal</keyword>
<evidence type="ECO:0000313" key="5">
    <source>
        <dbReference type="EMBL" id="KAK9402886.1"/>
    </source>
</evidence>
<dbReference type="EMBL" id="JAOTOJ010000003">
    <property type="protein sequence ID" value="KAK9402886.1"/>
    <property type="molecule type" value="Genomic_DNA"/>
</dbReference>
<protein>
    <submittedName>
        <fullName evidence="5">Three-fingered toxin-12</fullName>
    </submittedName>
</protein>
<accession>A0AAW1BKT6</accession>
<evidence type="ECO:0000256" key="1">
    <source>
        <dbReference type="ARBA" id="ARBA00004613"/>
    </source>
</evidence>
<dbReference type="InterPro" id="IPR003571">
    <property type="entry name" value="Snake_3FTx"/>
</dbReference>
<feature type="signal peptide" evidence="4">
    <location>
        <begin position="1"/>
        <end position="21"/>
    </location>
</feature>
<evidence type="ECO:0000313" key="6">
    <source>
        <dbReference type="Proteomes" id="UP001474421"/>
    </source>
</evidence>
<dbReference type="Pfam" id="PF21947">
    <property type="entry name" value="Toxin_cobra-type"/>
    <property type="match status" value="1"/>
</dbReference>
<organism evidence="5 6">
    <name type="scientific">Crotalus adamanteus</name>
    <name type="common">Eastern diamondback rattlesnake</name>
    <dbReference type="NCBI Taxonomy" id="8729"/>
    <lineage>
        <taxon>Eukaryota</taxon>
        <taxon>Metazoa</taxon>
        <taxon>Chordata</taxon>
        <taxon>Craniata</taxon>
        <taxon>Vertebrata</taxon>
        <taxon>Euteleostomi</taxon>
        <taxon>Lepidosauria</taxon>
        <taxon>Squamata</taxon>
        <taxon>Bifurcata</taxon>
        <taxon>Unidentata</taxon>
        <taxon>Episquamata</taxon>
        <taxon>Toxicofera</taxon>
        <taxon>Serpentes</taxon>
        <taxon>Colubroidea</taxon>
        <taxon>Viperidae</taxon>
        <taxon>Crotalinae</taxon>
        <taxon>Crotalus</taxon>
    </lineage>
</organism>
<comment type="subcellular location">
    <subcellularLocation>
        <location evidence="1">Secreted</location>
    </subcellularLocation>
</comment>
<dbReference type="CDD" id="cd00206">
    <property type="entry name" value="TFP_snake_toxin"/>
    <property type="match status" value="1"/>
</dbReference>
<feature type="chain" id="PRO_5043351305" evidence="4">
    <location>
        <begin position="22"/>
        <end position="80"/>
    </location>
</feature>
<dbReference type="GO" id="GO:0090729">
    <property type="term" value="F:toxin activity"/>
    <property type="evidence" value="ECO:0007669"/>
    <property type="project" value="InterPro"/>
</dbReference>
<dbReference type="PROSITE" id="PS00272">
    <property type="entry name" value="SNAKE_TOXIN"/>
    <property type="match status" value="1"/>
</dbReference>
<dbReference type="InterPro" id="IPR045860">
    <property type="entry name" value="Snake_toxin-like_sf"/>
</dbReference>
<evidence type="ECO:0000256" key="3">
    <source>
        <dbReference type="ARBA" id="ARBA00023157"/>
    </source>
</evidence>
<proteinExistence type="predicted"/>
<dbReference type="Gene3D" id="2.10.60.10">
    <property type="entry name" value="CD59"/>
    <property type="match status" value="1"/>
</dbReference>
<name>A0AAW1BKT6_CROAD</name>
<reference evidence="5 6" key="1">
    <citation type="journal article" date="2024" name="Proc. Natl. Acad. Sci. U.S.A.">
        <title>The genetic regulatory architecture and epigenomic basis for age-related changes in rattlesnake venom.</title>
        <authorList>
            <person name="Hogan M.P."/>
            <person name="Holding M.L."/>
            <person name="Nystrom G.S."/>
            <person name="Colston T.J."/>
            <person name="Bartlett D.A."/>
            <person name="Mason A.J."/>
            <person name="Ellsworth S.A."/>
            <person name="Rautsaw R.M."/>
            <person name="Lawrence K.C."/>
            <person name="Strickland J.L."/>
            <person name="He B."/>
            <person name="Fraser P."/>
            <person name="Margres M.J."/>
            <person name="Gilbert D.M."/>
            <person name="Gibbs H.L."/>
            <person name="Parkinson C.L."/>
            <person name="Rokyta D.R."/>
        </authorList>
    </citation>
    <scope>NUCLEOTIDE SEQUENCE [LARGE SCALE GENOMIC DNA]</scope>
    <source>
        <strain evidence="5">DRR0105</strain>
    </source>
</reference>
<dbReference type="GO" id="GO:0005576">
    <property type="term" value="C:extracellular region"/>
    <property type="evidence" value="ECO:0007669"/>
    <property type="project" value="UniProtKB-SubCell"/>
</dbReference>
<keyword evidence="3" id="KW-1015">Disulfide bond</keyword>
<sequence length="80" mass="9043">MKALLFALLLVAFMGKDPVTGLQCYTCGGSFCEWKMPCANEEKFCYFVTTQNIEKKKGCARTCPEQHFGRAYCCTTDFCN</sequence>
<dbReference type="Proteomes" id="UP001474421">
    <property type="component" value="Unassembled WGS sequence"/>
</dbReference>
<dbReference type="SUPFAM" id="SSF57302">
    <property type="entry name" value="Snake toxin-like"/>
    <property type="match status" value="1"/>
</dbReference>